<accession>A0ABN3NN83</accession>
<keyword evidence="2" id="KW-1185">Reference proteome</keyword>
<protein>
    <submittedName>
        <fullName evidence="1">Uncharacterized protein</fullName>
    </submittedName>
</protein>
<organism evidence="1 2">
    <name type="scientific">Streptomyces levis</name>
    <dbReference type="NCBI Taxonomy" id="285566"/>
    <lineage>
        <taxon>Bacteria</taxon>
        <taxon>Bacillati</taxon>
        <taxon>Actinomycetota</taxon>
        <taxon>Actinomycetes</taxon>
        <taxon>Kitasatosporales</taxon>
        <taxon>Streptomycetaceae</taxon>
        <taxon>Streptomyces</taxon>
    </lineage>
</organism>
<dbReference type="EMBL" id="BAAATM010000008">
    <property type="protein sequence ID" value="GAA2528214.1"/>
    <property type="molecule type" value="Genomic_DNA"/>
</dbReference>
<reference evidence="1 2" key="1">
    <citation type="journal article" date="2019" name="Int. J. Syst. Evol. Microbiol.">
        <title>The Global Catalogue of Microorganisms (GCM) 10K type strain sequencing project: providing services to taxonomists for standard genome sequencing and annotation.</title>
        <authorList>
            <consortium name="The Broad Institute Genomics Platform"/>
            <consortium name="The Broad Institute Genome Sequencing Center for Infectious Disease"/>
            <person name="Wu L."/>
            <person name="Ma J."/>
        </authorList>
    </citation>
    <scope>NUCLEOTIDE SEQUENCE [LARGE SCALE GENOMIC DNA]</scope>
    <source>
        <strain evidence="1 2">JCM 6924</strain>
    </source>
</reference>
<name>A0ABN3NN83_9ACTN</name>
<gene>
    <name evidence="1" type="ORF">GCM10010423_23450</name>
</gene>
<sequence>MDIIRSLNANVSHGLVSELTVYDADSAGLSQCAMKWLTEGVRELARADILVRADRHRVSSRGSTHFPVMSPSDGSDRWSVVSAAPQDTLEVRYNPYTPDVLPWLRQVVDDRAESVSVTSGLFTQDGDIGNPDVSVSVMFDEELPEYVKLTVHVDERDLLAPGTATSVQGGLLRSVRWVCERYKVVFGHVSYRHACGETELERFLKGYAGDPTANTPEWRSRLRGYSWLMVVPAEISGTLGGADALRASGAFHSVTILPNGGLLLQATPTFREYRGQAVEKVHRAVRDVLVTGEFRRLPPIPGLPPTHMVVLPD</sequence>
<evidence type="ECO:0000313" key="1">
    <source>
        <dbReference type="EMBL" id="GAA2528214.1"/>
    </source>
</evidence>
<proteinExistence type="predicted"/>
<evidence type="ECO:0000313" key="2">
    <source>
        <dbReference type="Proteomes" id="UP001501095"/>
    </source>
</evidence>
<dbReference type="Proteomes" id="UP001501095">
    <property type="component" value="Unassembled WGS sequence"/>
</dbReference>
<dbReference type="RefSeq" id="WP_094057669.1">
    <property type="nucleotide sequence ID" value="NZ_BAAATM010000008.1"/>
</dbReference>
<comment type="caution">
    <text evidence="1">The sequence shown here is derived from an EMBL/GenBank/DDBJ whole genome shotgun (WGS) entry which is preliminary data.</text>
</comment>